<accession>A0A840WMC0</accession>
<dbReference type="SFLD" id="SFLDS00003">
    <property type="entry name" value="Haloacid_Dehalogenase"/>
    <property type="match status" value="1"/>
</dbReference>
<dbReference type="SUPFAM" id="SSF56784">
    <property type="entry name" value="HAD-like"/>
    <property type="match status" value="1"/>
</dbReference>
<name>A0A840WMC0_9RHOB</name>
<dbReference type="Pfam" id="PF13419">
    <property type="entry name" value="HAD_2"/>
    <property type="match status" value="1"/>
</dbReference>
<dbReference type="Proteomes" id="UP000553766">
    <property type="component" value="Unassembled WGS sequence"/>
</dbReference>
<evidence type="ECO:0000256" key="1">
    <source>
        <dbReference type="ARBA" id="ARBA00000830"/>
    </source>
</evidence>
<dbReference type="PANTHER" id="PTHR43434">
    <property type="entry name" value="PHOSPHOGLYCOLATE PHOSPHATASE"/>
    <property type="match status" value="1"/>
</dbReference>
<dbReference type="SFLD" id="SFLDG01129">
    <property type="entry name" value="C1.5:_HAD__Beta-PGM__Phosphata"/>
    <property type="match status" value="1"/>
</dbReference>
<evidence type="ECO:0000313" key="5">
    <source>
        <dbReference type="EMBL" id="MBB5516228.1"/>
    </source>
</evidence>
<evidence type="ECO:0000256" key="4">
    <source>
        <dbReference type="ARBA" id="ARBA00013078"/>
    </source>
</evidence>
<dbReference type="PANTHER" id="PTHR43434:SF1">
    <property type="entry name" value="PHOSPHOGLYCOLATE PHOSPHATASE"/>
    <property type="match status" value="1"/>
</dbReference>
<evidence type="ECO:0000313" key="6">
    <source>
        <dbReference type="Proteomes" id="UP000553766"/>
    </source>
</evidence>
<dbReference type="GO" id="GO:0006281">
    <property type="term" value="P:DNA repair"/>
    <property type="evidence" value="ECO:0007669"/>
    <property type="project" value="TreeGrafter"/>
</dbReference>
<dbReference type="EC" id="3.1.3.18" evidence="4"/>
<dbReference type="GO" id="GO:0008967">
    <property type="term" value="F:phosphoglycolate phosphatase activity"/>
    <property type="evidence" value="ECO:0007669"/>
    <property type="project" value="UniProtKB-EC"/>
</dbReference>
<dbReference type="Gene3D" id="3.40.50.1000">
    <property type="entry name" value="HAD superfamily/HAD-like"/>
    <property type="match status" value="1"/>
</dbReference>
<comment type="similarity">
    <text evidence="3">Belongs to the HAD-like hydrolase superfamily. CbbY/CbbZ/Gph/YieH family.</text>
</comment>
<gene>
    <name evidence="5" type="ORF">FHS89_002254</name>
</gene>
<reference evidence="5 6" key="1">
    <citation type="submission" date="2020-08" db="EMBL/GenBank/DDBJ databases">
        <title>Genomic Encyclopedia of Type Strains, Phase IV (KMG-IV): sequencing the most valuable type-strain genomes for metagenomic binning, comparative biology and taxonomic classification.</title>
        <authorList>
            <person name="Goeker M."/>
        </authorList>
    </citation>
    <scope>NUCLEOTIDE SEQUENCE [LARGE SCALE GENOMIC DNA]</scope>
    <source>
        <strain evidence="5 6">DSM 103377</strain>
    </source>
</reference>
<dbReference type="InterPro" id="IPR023214">
    <property type="entry name" value="HAD_sf"/>
</dbReference>
<dbReference type="InterPro" id="IPR050155">
    <property type="entry name" value="HAD-like_hydrolase_sf"/>
</dbReference>
<dbReference type="Gene3D" id="1.10.150.240">
    <property type="entry name" value="Putative phosphatase, domain 2"/>
    <property type="match status" value="1"/>
</dbReference>
<comment type="pathway">
    <text evidence="2">Organic acid metabolism; glycolate biosynthesis; glycolate from 2-phosphoglycolate: step 1/1.</text>
</comment>
<dbReference type="InterPro" id="IPR006439">
    <property type="entry name" value="HAD-SF_hydro_IA"/>
</dbReference>
<dbReference type="RefSeq" id="WP_184011623.1">
    <property type="nucleotide sequence ID" value="NZ_JACIJS010000006.1"/>
</dbReference>
<dbReference type="InterPro" id="IPR041492">
    <property type="entry name" value="HAD_2"/>
</dbReference>
<proteinExistence type="inferred from homology"/>
<sequence length="220" mass="23791">MERLTPLRVIFDLDGTLVDSAPSLCHAGNAMIAELGRAPVDVATYKTFVGRGMRKQIEGLLAHTGGIPEDFEQCLARFRAIYDANPLIKTVLYPHVLDALAEVQAAGHSLGICTQKPEAPARFVTSGLGLMPPITGLTCGDTLDVLKPDPAMLWHAAEQLPAGRIVFVGDSETDAQTALNADVHFVLHTKGYRKGEIATPYRFDDWAEFPAILQEIALAT</sequence>
<dbReference type="GO" id="GO:0005829">
    <property type="term" value="C:cytosol"/>
    <property type="evidence" value="ECO:0007669"/>
    <property type="project" value="TreeGrafter"/>
</dbReference>
<evidence type="ECO:0000256" key="2">
    <source>
        <dbReference type="ARBA" id="ARBA00004818"/>
    </source>
</evidence>
<dbReference type="AlphaFoldDB" id="A0A840WMC0"/>
<dbReference type="InterPro" id="IPR023198">
    <property type="entry name" value="PGP-like_dom2"/>
</dbReference>
<dbReference type="EMBL" id="JACIJS010000006">
    <property type="protein sequence ID" value="MBB5516228.1"/>
    <property type="molecule type" value="Genomic_DNA"/>
</dbReference>
<keyword evidence="5" id="KW-0378">Hydrolase</keyword>
<evidence type="ECO:0000256" key="3">
    <source>
        <dbReference type="ARBA" id="ARBA00006171"/>
    </source>
</evidence>
<dbReference type="NCBIfam" id="TIGR01549">
    <property type="entry name" value="HAD-SF-IA-v1"/>
    <property type="match status" value="1"/>
</dbReference>
<comment type="catalytic activity">
    <reaction evidence="1">
        <text>2-phosphoglycolate + H2O = glycolate + phosphate</text>
        <dbReference type="Rhea" id="RHEA:14369"/>
        <dbReference type="ChEBI" id="CHEBI:15377"/>
        <dbReference type="ChEBI" id="CHEBI:29805"/>
        <dbReference type="ChEBI" id="CHEBI:43474"/>
        <dbReference type="ChEBI" id="CHEBI:58033"/>
        <dbReference type="EC" id="3.1.3.18"/>
    </reaction>
</comment>
<dbReference type="InterPro" id="IPR036412">
    <property type="entry name" value="HAD-like_sf"/>
</dbReference>
<organism evidence="5 6">
    <name type="scientific">Rubricella aquisinus</name>
    <dbReference type="NCBI Taxonomy" id="2028108"/>
    <lineage>
        <taxon>Bacteria</taxon>
        <taxon>Pseudomonadati</taxon>
        <taxon>Pseudomonadota</taxon>
        <taxon>Alphaproteobacteria</taxon>
        <taxon>Rhodobacterales</taxon>
        <taxon>Paracoccaceae</taxon>
        <taxon>Rubricella</taxon>
    </lineage>
</organism>
<keyword evidence="6" id="KW-1185">Reference proteome</keyword>
<protein>
    <recommendedName>
        <fullName evidence="4">phosphoglycolate phosphatase</fullName>
        <ecNumber evidence="4">3.1.3.18</ecNumber>
    </recommendedName>
</protein>
<comment type="caution">
    <text evidence="5">The sequence shown here is derived from an EMBL/GenBank/DDBJ whole genome shotgun (WGS) entry which is preliminary data.</text>
</comment>